<dbReference type="InterPro" id="IPR012334">
    <property type="entry name" value="Pectin_lyas_fold"/>
</dbReference>
<organism evidence="1 2">
    <name type="scientific">Methanobacterium formicicum (strain DSM 3637 / PP1)</name>
    <dbReference type="NCBI Taxonomy" id="1204725"/>
    <lineage>
        <taxon>Archaea</taxon>
        <taxon>Methanobacteriati</taxon>
        <taxon>Methanobacteriota</taxon>
        <taxon>Methanomada group</taxon>
        <taxon>Methanobacteria</taxon>
        <taxon>Methanobacteriales</taxon>
        <taxon>Methanobacteriaceae</taxon>
        <taxon>Methanobacterium</taxon>
    </lineage>
</organism>
<accession>K2R8K5</accession>
<proteinExistence type="predicted"/>
<dbReference type="PATRIC" id="fig|1204725.3.peg.2476"/>
<gene>
    <name evidence="1" type="ORF">A994_12333</name>
</gene>
<keyword evidence="2" id="KW-1185">Reference proteome</keyword>
<sequence length="216" mass="22587">MNIPNFKWKKAVPCLLFLCLVAVITAGSSFAAGTIYVSTQGNDDWNGLAATYDPSTGNGPKATIQNAIDTVTDNGTVAVAAGTYKENLYINKDVYLIGAGPGSTIIDGMQKKSVIQLFGSTMEPFNQFALTVNGFTLTNGNSTWGGGIYNYGGNLFLINTKITNNKATNGGGLYNSGTASADSATVITDNTPDNVYGYPVTPTADISQDIIPSVNP</sequence>
<dbReference type="RefSeq" id="WP_004031999.1">
    <property type="nucleotide sequence ID" value="NZ_AMPO01000014.1"/>
</dbReference>
<dbReference type="AlphaFoldDB" id="K2R8K5"/>
<evidence type="ECO:0000313" key="2">
    <source>
        <dbReference type="Proteomes" id="UP000007360"/>
    </source>
</evidence>
<reference evidence="1 2" key="1">
    <citation type="journal article" date="2012" name="J. Bacteriol.">
        <title>Draft genome sequence of Methanobacterium formicicum DSM 3637, an archaebacterium isolated from the methane producer amoeba Pelomyxa palustris.</title>
        <authorList>
            <person name="Gutierrez G."/>
        </authorList>
    </citation>
    <scope>NUCLEOTIDE SEQUENCE [LARGE SCALE GENOMIC DNA]</scope>
    <source>
        <strain evidence="2">DSM 3637 / PP1</strain>
    </source>
</reference>
<comment type="caution">
    <text evidence="1">The sequence shown here is derived from an EMBL/GenBank/DDBJ whole genome shotgun (WGS) entry which is preliminary data.</text>
</comment>
<evidence type="ECO:0000313" key="1">
    <source>
        <dbReference type="EMBL" id="EKF84664.1"/>
    </source>
</evidence>
<dbReference type="InterPro" id="IPR011050">
    <property type="entry name" value="Pectin_lyase_fold/virulence"/>
</dbReference>
<dbReference type="EMBL" id="AMPO01000014">
    <property type="protein sequence ID" value="EKF84664.1"/>
    <property type="molecule type" value="Genomic_DNA"/>
</dbReference>
<name>K2R8K5_METFP</name>
<dbReference type="Proteomes" id="UP000007360">
    <property type="component" value="Unassembled WGS sequence"/>
</dbReference>
<protein>
    <submittedName>
        <fullName evidence="1">Uncharacterized protein</fullName>
    </submittedName>
</protein>
<dbReference type="SUPFAM" id="SSF51126">
    <property type="entry name" value="Pectin lyase-like"/>
    <property type="match status" value="1"/>
</dbReference>
<dbReference type="Gene3D" id="2.160.20.10">
    <property type="entry name" value="Single-stranded right-handed beta-helix, Pectin lyase-like"/>
    <property type="match status" value="1"/>
</dbReference>
<dbReference type="OrthoDB" id="70713at2157"/>